<dbReference type="Gene3D" id="2.70.70.10">
    <property type="entry name" value="Glucose Permease (Domain IIA)"/>
    <property type="match status" value="1"/>
</dbReference>
<feature type="transmembrane region" description="Helical" evidence="2">
    <location>
        <begin position="14"/>
        <end position="41"/>
    </location>
</feature>
<dbReference type="PANTHER" id="PTHR21666">
    <property type="entry name" value="PEPTIDASE-RELATED"/>
    <property type="match status" value="1"/>
</dbReference>
<dbReference type="OrthoDB" id="9810477at2"/>
<dbReference type="AlphaFoldDB" id="A0A1T4M258"/>
<keyword evidence="2" id="KW-0812">Transmembrane</keyword>
<evidence type="ECO:0000256" key="2">
    <source>
        <dbReference type="SAM" id="Phobius"/>
    </source>
</evidence>
<feature type="domain" description="M23ase beta-sheet core" evidence="3">
    <location>
        <begin position="98"/>
        <end position="201"/>
    </location>
</feature>
<dbReference type="Proteomes" id="UP000189933">
    <property type="component" value="Unassembled WGS sequence"/>
</dbReference>
<dbReference type="InterPro" id="IPR011055">
    <property type="entry name" value="Dup_hybrid_motif"/>
</dbReference>
<evidence type="ECO:0000313" key="5">
    <source>
        <dbReference type="Proteomes" id="UP000189933"/>
    </source>
</evidence>
<organism evidence="4 5">
    <name type="scientific">Carboxydocella sporoproducens DSM 16521</name>
    <dbReference type="NCBI Taxonomy" id="1121270"/>
    <lineage>
        <taxon>Bacteria</taxon>
        <taxon>Bacillati</taxon>
        <taxon>Bacillota</taxon>
        <taxon>Clostridia</taxon>
        <taxon>Eubacteriales</taxon>
        <taxon>Clostridiales Family XVI. Incertae Sedis</taxon>
        <taxon>Carboxydocella</taxon>
    </lineage>
</organism>
<sequence>MNMKFTVLGSQQRWLGFFLLVLILGLLMFLGVYICIFWILLEANGVTVKLEFPTVREQIQWEEVGKGQLLGKYVFPVLGSYNYSDSWGAPRSFGGERQHEGTDIFALWGTPLIAVTDGLIEKLGWNTYGGWRIGLRGEDGIYYYYAHLSSYAAGIYLGKRVSKGEILGYAGNSGYGPVGTTGRFPPHLHFGIYIDGQATNPYPYLKMWEGNR</sequence>
<reference evidence="5" key="1">
    <citation type="submission" date="2017-02" db="EMBL/GenBank/DDBJ databases">
        <authorList>
            <person name="Varghese N."/>
            <person name="Submissions S."/>
        </authorList>
    </citation>
    <scope>NUCLEOTIDE SEQUENCE [LARGE SCALE GENOMIC DNA]</scope>
    <source>
        <strain evidence="5">DSM 16521</strain>
    </source>
</reference>
<keyword evidence="1" id="KW-0732">Signal</keyword>
<dbReference type="PANTHER" id="PTHR21666:SF289">
    <property type="entry name" value="L-ALA--D-GLU ENDOPEPTIDASE"/>
    <property type="match status" value="1"/>
</dbReference>
<protein>
    <submittedName>
        <fullName evidence="4">Peptidase family M23</fullName>
    </submittedName>
</protein>
<accession>A0A1T4M258</accession>
<dbReference type="CDD" id="cd12797">
    <property type="entry name" value="M23_peptidase"/>
    <property type="match status" value="1"/>
</dbReference>
<dbReference type="SUPFAM" id="SSF51261">
    <property type="entry name" value="Duplicated hybrid motif"/>
    <property type="match status" value="1"/>
</dbReference>
<dbReference type="GO" id="GO:0004222">
    <property type="term" value="F:metalloendopeptidase activity"/>
    <property type="evidence" value="ECO:0007669"/>
    <property type="project" value="TreeGrafter"/>
</dbReference>
<keyword evidence="2" id="KW-0472">Membrane</keyword>
<dbReference type="EMBL" id="FUXM01000003">
    <property type="protein sequence ID" value="SJZ61011.1"/>
    <property type="molecule type" value="Genomic_DNA"/>
</dbReference>
<proteinExistence type="predicted"/>
<evidence type="ECO:0000313" key="4">
    <source>
        <dbReference type="EMBL" id="SJZ61011.1"/>
    </source>
</evidence>
<name>A0A1T4M258_9FIRM</name>
<dbReference type="Pfam" id="PF01551">
    <property type="entry name" value="Peptidase_M23"/>
    <property type="match status" value="1"/>
</dbReference>
<evidence type="ECO:0000259" key="3">
    <source>
        <dbReference type="Pfam" id="PF01551"/>
    </source>
</evidence>
<dbReference type="InterPro" id="IPR050570">
    <property type="entry name" value="Cell_wall_metabolism_enzyme"/>
</dbReference>
<gene>
    <name evidence="4" type="ORF">SAMN02745885_00390</name>
</gene>
<dbReference type="InterPro" id="IPR016047">
    <property type="entry name" value="M23ase_b-sheet_dom"/>
</dbReference>
<keyword evidence="5" id="KW-1185">Reference proteome</keyword>
<evidence type="ECO:0000256" key="1">
    <source>
        <dbReference type="ARBA" id="ARBA00022729"/>
    </source>
</evidence>
<keyword evidence="2" id="KW-1133">Transmembrane helix</keyword>
<dbReference type="RefSeq" id="WP_159071915.1">
    <property type="nucleotide sequence ID" value="NZ_FUXM01000003.1"/>
</dbReference>